<comment type="similarity">
    <text evidence="1">Belongs to the methyl-accepting chemotaxis (MCP) protein family.</text>
</comment>
<evidence type="ECO:0000313" key="8">
    <source>
        <dbReference type="Proteomes" id="UP000254374"/>
    </source>
</evidence>
<keyword evidence="7" id="KW-1185">Reference proteome</keyword>
<dbReference type="PANTHER" id="PTHR19305:SF9">
    <property type="entry name" value="SYNAPTOSOMAL-ASSOCIATED PROTEIN 29"/>
    <property type="match status" value="1"/>
</dbReference>
<dbReference type="OrthoDB" id="9904280at2"/>
<proteinExistence type="inferred from homology"/>
<dbReference type="AlphaFoldDB" id="A0A377GJ73"/>
<evidence type="ECO:0000313" key="7">
    <source>
        <dbReference type="Proteomes" id="UP000186808"/>
    </source>
</evidence>
<reference evidence="6 8" key="2">
    <citation type="submission" date="2018-06" db="EMBL/GenBank/DDBJ databases">
        <authorList>
            <consortium name="Pathogen Informatics"/>
            <person name="Doyle S."/>
        </authorList>
    </citation>
    <scope>NUCLEOTIDE SEQUENCE [LARGE SCALE GENOMIC DNA]</scope>
    <source>
        <strain evidence="6 8">NCTC11401</strain>
    </source>
</reference>
<dbReference type="RefSeq" id="WP_058468874.1">
    <property type="nucleotide sequence ID" value="NZ_CAAAIX010000022.1"/>
</dbReference>
<dbReference type="STRING" id="464.Lgor_2415"/>
<dbReference type="EMBL" id="UGGV01000001">
    <property type="protein sequence ID" value="STO24831.1"/>
    <property type="molecule type" value="Genomic_DNA"/>
</dbReference>
<dbReference type="GO" id="GO:0005886">
    <property type="term" value="C:plasma membrane"/>
    <property type="evidence" value="ECO:0007669"/>
    <property type="project" value="TreeGrafter"/>
</dbReference>
<evidence type="ECO:0000256" key="2">
    <source>
        <dbReference type="SAM" id="Coils"/>
    </source>
</evidence>
<dbReference type="Proteomes" id="UP000186808">
    <property type="component" value="Unassembled WGS sequence"/>
</dbReference>
<dbReference type="Proteomes" id="UP000254374">
    <property type="component" value="Unassembled WGS sequence"/>
</dbReference>
<dbReference type="InterPro" id="IPR000727">
    <property type="entry name" value="T_SNARE_dom"/>
</dbReference>
<dbReference type="PROSITE" id="PS50192">
    <property type="entry name" value="T_SNARE"/>
    <property type="match status" value="2"/>
</dbReference>
<dbReference type="Gene3D" id="1.20.5.110">
    <property type="match status" value="2"/>
</dbReference>
<keyword evidence="2" id="KW-0175">Coiled coil</keyword>
<sequence>MRNKNELLFQKKIHEINEVIEDSAASVGRAVRMARNTREIGADTVEALEGQSKQIQKIEEITENIQNKAEQAEESILNIKTYGLSRFFPPIPDFLKHPFSRKSKDEPPRHSTLTQSIKQELPRHHEPKLKQQYNEPVDRTLLDEKHLELLGKTNEGLDELGEIIDDLNQLAREQGKEITWQNKHLDKLKPKIEMAKETVNYETGRAGML</sequence>
<gene>
    <name evidence="6" type="ORF">NCTC11401_01649</name>
    <name evidence="5" type="ORF">SAMN05421777_11361</name>
</gene>
<evidence type="ECO:0000313" key="6">
    <source>
        <dbReference type="EMBL" id="STO24831.1"/>
    </source>
</evidence>
<feature type="domain" description="T-SNARE coiled-coil homology" evidence="4">
    <location>
        <begin position="17"/>
        <end position="79"/>
    </location>
</feature>
<feature type="region of interest" description="Disordered" evidence="3">
    <location>
        <begin position="98"/>
        <end position="129"/>
    </location>
</feature>
<organism evidence="6 8">
    <name type="scientific">Fluoribacter gormanii</name>
    <dbReference type="NCBI Taxonomy" id="464"/>
    <lineage>
        <taxon>Bacteria</taxon>
        <taxon>Pseudomonadati</taxon>
        <taxon>Pseudomonadota</taxon>
        <taxon>Gammaproteobacteria</taxon>
        <taxon>Legionellales</taxon>
        <taxon>Legionellaceae</taxon>
        <taxon>Fluoribacter</taxon>
    </lineage>
</organism>
<dbReference type="EMBL" id="FTNL01000013">
    <property type="protein sequence ID" value="SIR48573.1"/>
    <property type="molecule type" value="Genomic_DNA"/>
</dbReference>
<reference evidence="5 7" key="1">
    <citation type="submission" date="2017-01" db="EMBL/GenBank/DDBJ databases">
        <authorList>
            <person name="Varghese N."/>
            <person name="Submissions S."/>
        </authorList>
    </citation>
    <scope>NUCLEOTIDE SEQUENCE [LARGE SCALE GENOMIC DNA]</scope>
    <source>
        <strain evidence="5 7">ATCC 33342</strain>
    </source>
</reference>
<dbReference type="PANTHER" id="PTHR19305">
    <property type="entry name" value="SYNAPTOSOMAL ASSOCIATED PROTEIN"/>
    <property type="match status" value="1"/>
</dbReference>
<accession>A0A377GJ73</accession>
<evidence type="ECO:0000259" key="4">
    <source>
        <dbReference type="PROSITE" id="PS50192"/>
    </source>
</evidence>
<feature type="coiled-coil region" evidence="2">
    <location>
        <begin position="48"/>
        <end position="78"/>
    </location>
</feature>
<evidence type="ECO:0000313" key="5">
    <source>
        <dbReference type="EMBL" id="SIR48573.1"/>
    </source>
</evidence>
<protein>
    <recommendedName>
        <fullName evidence="4">t-SNARE coiled-coil homology domain-containing protein</fullName>
    </recommendedName>
</protein>
<feature type="domain" description="T-SNARE coiled-coil homology" evidence="4">
    <location>
        <begin position="147"/>
        <end position="209"/>
    </location>
</feature>
<evidence type="ECO:0000256" key="1">
    <source>
        <dbReference type="ARBA" id="ARBA00029447"/>
    </source>
</evidence>
<name>A0A377GJ73_9GAMM</name>
<dbReference type="SUPFAM" id="SSF58038">
    <property type="entry name" value="SNARE fusion complex"/>
    <property type="match status" value="2"/>
</dbReference>
<evidence type="ECO:0000256" key="3">
    <source>
        <dbReference type="SAM" id="MobiDB-lite"/>
    </source>
</evidence>